<protein>
    <submittedName>
        <fullName evidence="3">Transposase</fullName>
    </submittedName>
</protein>
<name>A0A0N4WZH1_HAEPC</name>
<reference evidence="3" key="1">
    <citation type="submission" date="2017-02" db="UniProtKB">
        <authorList>
            <consortium name="WormBaseParasite"/>
        </authorList>
    </citation>
    <scope>IDENTIFICATION</scope>
</reference>
<dbReference type="Gene3D" id="3.90.226.10">
    <property type="entry name" value="2-enoyl-CoA Hydratase, Chain A, domain 1"/>
    <property type="match status" value="1"/>
</dbReference>
<dbReference type="EMBL" id="UZAF01019907">
    <property type="protein sequence ID" value="VDO64632.1"/>
    <property type="molecule type" value="Genomic_DNA"/>
</dbReference>
<evidence type="ECO:0000313" key="3">
    <source>
        <dbReference type="WBParaSite" id="HPLM_0001734101-mRNA-1"/>
    </source>
</evidence>
<evidence type="ECO:0000313" key="2">
    <source>
        <dbReference type="Proteomes" id="UP000268014"/>
    </source>
</evidence>
<dbReference type="OrthoDB" id="10600064at2759"/>
<reference evidence="1 2" key="2">
    <citation type="submission" date="2018-11" db="EMBL/GenBank/DDBJ databases">
        <authorList>
            <consortium name="Pathogen Informatics"/>
        </authorList>
    </citation>
    <scope>NUCLEOTIDE SEQUENCE [LARGE SCALE GENOMIC DNA]</scope>
    <source>
        <strain evidence="1 2">MHpl1</strain>
    </source>
</reference>
<accession>A0A0N4WZH1</accession>
<proteinExistence type="predicted"/>
<keyword evidence="2" id="KW-1185">Reference proteome</keyword>
<dbReference type="AlphaFoldDB" id="A0A0N4WZH1"/>
<dbReference type="Proteomes" id="UP000268014">
    <property type="component" value="Unassembled WGS sequence"/>
</dbReference>
<organism evidence="3">
    <name type="scientific">Haemonchus placei</name>
    <name type="common">Barber's pole worm</name>
    <dbReference type="NCBI Taxonomy" id="6290"/>
    <lineage>
        <taxon>Eukaryota</taxon>
        <taxon>Metazoa</taxon>
        <taxon>Ecdysozoa</taxon>
        <taxon>Nematoda</taxon>
        <taxon>Chromadorea</taxon>
        <taxon>Rhabditida</taxon>
        <taxon>Rhabditina</taxon>
        <taxon>Rhabditomorpha</taxon>
        <taxon>Strongyloidea</taxon>
        <taxon>Trichostrongylidae</taxon>
        <taxon>Haemonchus</taxon>
    </lineage>
</organism>
<evidence type="ECO:0000313" key="1">
    <source>
        <dbReference type="EMBL" id="VDO64632.1"/>
    </source>
</evidence>
<dbReference type="WBParaSite" id="HPLM_0001734101-mRNA-1">
    <property type="protein sequence ID" value="HPLM_0001734101-mRNA-1"/>
    <property type="gene ID" value="HPLM_0001734101"/>
</dbReference>
<sequence>MFKSAVFPQKLSHLLYGKKLEIHDRIKKIEKKRSSTRANGTTYVYDYPVLIGRACLEQWKKLHDRSKNCKGVERDLFRQQFEMLTAEQRVAYHNGDYRQFLSEEELVVKEYMRQDVDSHSG</sequence>
<gene>
    <name evidence="1" type="ORF">HPLM_LOCUS17333</name>
</gene>